<dbReference type="AlphaFoldDB" id="A0A2H0LPU5"/>
<protein>
    <recommendedName>
        <fullName evidence="2">Prephenate/arogenate dehydrogenase domain-containing protein</fullName>
    </recommendedName>
</protein>
<accession>A0A2H0LPU5</accession>
<dbReference type="InterPro" id="IPR036291">
    <property type="entry name" value="NAD(P)-bd_dom_sf"/>
</dbReference>
<organism evidence="3 4">
    <name type="scientific">Candidatus Abzuiibacterium crystallinum</name>
    <dbReference type="NCBI Taxonomy" id="1974748"/>
    <lineage>
        <taxon>Bacteria</taxon>
        <taxon>Pseudomonadati</taxon>
        <taxon>Candidatus Omnitrophota</taxon>
        <taxon>Candidatus Abzuiibacterium</taxon>
    </lineage>
</organism>
<dbReference type="GO" id="GO:0008977">
    <property type="term" value="F:prephenate dehydrogenase (NAD+) activity"/>
    <property type="evidence" value="ECO:0007669"/>
    <property type="project" value="InterPro"/>
</dbReference>
<evidence type="ECO:0000313" key="3">
    <source>
        <dbReference type="EMBL" id="PIQ86463.1"/>
    </source>
</evidence>
<evidence type="ECO:0000259" key="2">
    <source>
        <dbReference type="PROSITE" id="PS51176"/>
    </source>
</evidence>
<name>A0A2H0LPU5_9BACT</name>
<sequence length="282" mass="31421">MRSQTFVIVGLGLLGGSLGGALREKFPKARIIGVSRSKIKIRLARHKKCITSGFTSFQPALKKADMVFVCTPVDTIIPLLKKIDQYAKPGTPVTDVGSTKSQILRSVQKRGAFKHIHFIGSHPMAGSHLTGISHADSHLYDHSFVFVTKHPKMNSKAFRQVIALWKRICGRVIILTPEQHDKIVSEISHLPHVIASLLAEIASSTSLKYASTGFRDTTRVAQGDSALWLPILMTNRNNLVRLLSRFRKRVQALEDYLRRGNTGRLSAFLKKAVKKRQKIALK</sequence>
<dbReference type="GO" id="GO:0006571">
    <property type="term" value="P:tyrosine biosynthetic process"/>
    <property type="evidence" value="ECO:0007669"/>
    <property type="project" value="InterPro"/>
</dbReference>
<evidence type="ECO:0000313" key="4">
    <source>
        <dbReference type="Proteomes" id="UP000230859"/>
    </source>
</evidence>
<dbReference type="Pfam" id="PF20463">
    <property type="entry name" value="PDH_C"/>
    <property type="match status" value="1"/>
</dbReference>
<feature type="domain" description="Prephenate/arogenate dehydrogenase" evidence="2">
    <location>
        <begin position="4"/>
        <end position="282"/>
    </location>
</feature>
<keyword evidence="1" id="KW-0560">Oxidoreductase</keyword>
<dbReference type="SUPFAM" id="SSF51735">
    <property type="entry name" value="NAD(P)-binding Rossmann-fold domains"/>
    <property type="match status" value="1"/>
</dbReference>
<dbReference type="PANTHER" id="PTHR21363">
    <property type="entry name" value="PREPHENATE DEHYDROGENASE"/>
    <property type="match status" value="1"/>
</dbReference>
<dbReference type="GO" id="GO:0070403">
    <property type="term" value="F:NAD+ binding"/>
    <property type="evidence" value="ECO:0007669"/>
    <property type="project" value="InterPro"/>
</dbReference>
<dbReference type="SUPFAM" id="SSF48179">
    <property type="entry name" value="6-phosphogluconate dehydrogenase C-terminal domain-like"/>
    <property type="match status" value="1"/>
</dbReference>
<reference evidence="3 4" key="1">
    <citation type="submission" date="2017-09" db="EMBL/GenBank/DDBJ databases">
        <title>Depth-based differentiation of microbial function through sediment-hosted aquifers and enrichment of novel symbionts in the deep terrestrial subsurface.</title>
        <authorList>
            <person name="Probst A.J."/>
            <person name="Ladd B."/>
            <person name="Jarett J.K."/>
            <person name="Geller-Mcgrath D.E."/>
            <person name="Sieber C.M."/>
            <person name="Emerson J.B."/>
            <person name="Anantharaman K."/>
            <person name="Thomas B.C."/>
            <person name="Malmstrom R."/>
            <person name="Stieglmeier M."/>
            <person name="Klingl A."/>
            <person name="Woyke T."/>
            <person name="Ryan C.M."/>
            <person name="Banfield J.F."/>
        </authorList>
    </citation>
    <scope>NUCLEOTIDE SEQUENCE [LARGE SCALE GENOMIC DNA]</scope>
    <source>
        <strain evidence="3">CG11_big_fil_rev_8_21_14_0_20_45_26</strain>
    </source>
</reference>
<dbReference type="Gene3D" id="1.10.3660.10">
    <property type="entry name" value="6-phosphogluconate dehydrogenase C-terminal like domain"/>
    <property type="match status" value="1"/>
</dbReference>
<comment type="caution">
    <text evidence="3">The sequence shown here is derived from an EMBL/GenBank/DDBJ whole genome shotgun (WGS) entry which is preliminary data.</text>
</comment>
<dbReference type="PANTHER" id="PTHR21363:SF0">
    <property type="entry name" value="PREPHENATE DEHYDROGENASE [NADP(+)]"/>
    <property type="match status" value="1"/>
</dbReference>
<dbReference type="Proteomes" id="UP000230859">
    <property type="component" value="Unassembled WGS sequence"/>
</dbReference>
<evidence type="ECO:0000256" key="1">
    <source>
        <dbReference type="ARBA" id="ARBA00023002"/>
    </source>
</evidence>
<dbReference type="InterPro" id="IPR003099">
    <property type="entry name" value="Prephen_DH"/>
</dbReference>
<proteinExistence type="predicted"/>
<dbReference type="GO" id="GO:0004665">
    <property type="term" value="F:prephenate dehydrogenase (NADP+) activity"/>
    <property type="evidence" value="ECO:0007669"/>
    <property type="project" value="InterPro"/>
</dbReference>
<dbReference type="EMBL" id="PCVY01000043">
    <property type="protein sequence ID" value="PIQ86463.1"/>
    <property type="molecule type" value="Genomic_DNA"/>
</dbReference>
<dbReference type="InterPro" id="IPR046825">
    <property type="entry name" value="PDH_C"/>
</dbReference>
<gene>
    <name evidence="3" type="ORF">COV74_04620</name>
</gene>
<dbReference type="InterPro" id="IPR008927">
    <property type="entry name" value="6-PGluconate_DH-like_C_sf"/>
</dbReference>
<dbReference type="PROSITE" id="PS51176">
    <property type="entry name" value="PDH_ADH"/>
    <property type="match status" value="1"/>
</dbReference>
<dbReference type="Gene3D" id="3.40.50.720">
    <property type="entry name" value="NAD(P)-binding Rossmann-like Domain"/>
    <property type="match status" value="1"/>
</dbReference>
<dbReference type="InterPro" id="IPR046826">
    <property type="entry name" value="PDH_N"/>
</dbReference>
<dbReference type="InterPro" id="IPR050812">
    <property type="entry name" value="Preph/Arog_dehydrog"/>
</dbReference>
<dbReference type="FunFam" id="3.40.50.720:FF:000208">
    <property type="entry name" value="Prephenate dehydrogenase"/>
    <property type="match status" value="1"/>
</dbReference>
<dbReference type="Pfam" id="PF02153">
    <property type="entry name" value="PDH_N"/>
    <property type="match status" value="1"/>
</dbReference>